<name>A0A8K0UR50_9AGAR</name>
<feature type="transmembrane region" description="Helical" evidence="2">
    <location>
        <begin position="30"/>
        <end position="48"/>
    </location>
</feature>
<sequence>MSAPAPPPPDVVALLTKAATHLTAAKYYDIASFTMMVYDIILTFPLEVEKIWSQKFTGVTVLWFLNRWWFLFAVIPTIAGFFDPRFIGKICEGYFRYPGIVAGIQRAIIGTVFMLRMYCIYGRSWKIAALVFVFLAAEVVTKISTTAAWGQAVTLPPGFVGCILSVAEENSMKFIVFWVLELATDTLVVVLTIIRSYQLRGSAAIWQSQLWQVLVKDGLIYFFIMFASNLTSVIFYVVLPEDLKAINANFGVMINSLMTARLILNLKTASKEPRSPQPHYGFDGARSVWEANIIGNIGNEFEGTTTGASSQPDTLVSSRRYSKAKRSETETDYELPMTPYGVVERYPLTDAGGSGWS</sequence>
<dbReference type="OrthoDB" id="3261349at2759"/>
<feature type="compositionally biased region" description="Polar residues" evidence="1">
    <location>
        <begin position="302"/>
        <end position="319"/>
    </location>
</feature>
<feature type="transmembrane region" description="Helical" evidence="2">
    <location>
        <begin position="127"/>
        <end position="149"/>
    </location>
</feature>
<proteinExistence type="predicted"/>
<dbReference type="EMBL" id="JAEVFJ010000010">
    <property type="protein sequence ID" value="KAH8102082.1"/>
    <property type="molecule type" value="Genomic_DNA"/>
</dbReference>
<gene>
    <name evidence="4" type="ORF">BXZ70DRAFT_906079</name>
</gene>
<evidence type="ECO:0000313" key="5">
    <source>
        <dbReference type="Proteomes" id="UP000813824"/>
    </source>
</evidence>
<keyword evidence="5" id="KW-1185">Reference proteome</keyword>
<evidence type="ECO:0000259" key="3">
    <source>
        <dbReference type="Pfam" id="PF20151"/>
    </source>
</evidence>
<dbReference type="Pfam" id="PF20151">
    <property type="entry name" value="DUF6533"/>
    <property type="match status" value="1"/>
</dbReference>
<accession>A0A8K0UR50</accession>
<feature type="transmembrane region" description="Helical" evidence="2">
    <location>
        <begin position="245"/>
        <end position="264"/>
    </location>
</feature>
<dbReference type="Proteomes" id="UP000813824">
    <property type="component" value="Unassembled WGS sequence"/>
</dbReference>
<protein>
    <recommendedName>
        <fullName evidence="3">DUF6533 domain-containing protein</fullName>
    </recommendedName>
</protein>
<dbReference type="InterPro" id="IPR045340">
    <property type="entry name" value="DUF6533"/>
</dbReference>
<dbReference type="AlphaFoldDB" id="A0A8K0UR50"/>
<feature type="transmembrane region" description="Helical" evidence="2">
    <location>
        <begin position="94"/>
        <end position="115"/>
    </location>
</feature>
<evidence type="ECO:0000256" key="2">
    <source>
        <dbReference type="SAM" id="Phobius"/>
    </source>
</evidence>
<reference evidence="4" key="1">
    <citation type="journal article" date="2021" name="New Phytol.">
        <title>Evolutionary innovations through gain and loss of genes in the ectomycorrhizal Boletales.</title>
        <authorList>
            <person name="Wu G."/>
            <person name="Miyauchi S."/>
            <person name="Morin E."/>
            <person name="Kuo A."/>
            <person name="Drula E."/>
            <person name="Varga T."/>
            <person name="Kohler A."/>
            <person name="Feng B."/>
            <person name="Cao Y."/>
            <person name="Lipzen A."/>
            <person name="Daum C."/>
            <person name="Hundley H."/>
            <person name="Pangilinan J."/>
            <person name="Johnson J."/>
            <person name="Barry K."/>
            <person name="LaButti K."/>
            <person name="Ng V."/>
            <person name="Ahrendt S."/>
            <person name="Min B."/>
            <person name="Choi I.G."/>
            <person name="Park H."/>
            <person name="Plett J.M."/>
            <person name="Magnuson J."/>
            <person name="Spatafora J.W."/>
            <person name="Nagy L.G."/>
            <person name="Henrissat B."/>
            <person name="Grigoriev I.V."/>
            <person name="Yang Z.L."/>
            <person name="Xu J."/>
            <person name="Martin F.M."/>
        </authorList>
    </citation>
    <scope>NUCLEOTIDE SEQUENCE</scope>
    <source>
        <strain evidence="4">KKN 215</strain>
    </source>
</reference>
<keyword evidence="2" id="KW-0472">Membrane</keyword>
<evidence type="ECO:0000313" key="4">
    <source>
        <dbReference type="EMBL" id="KAH8102082.1"/>
    </source>
</evidence>
<keyword evidence="2" id="KW-0812">Transmembrane</keyword>
<organism evidence="4 5">
    <name type="scientific">Cristinia sonorae</name>
    <dbReference type="NCBI Taxonomy" id="1940300"/>
    <lineage>
        <taxon>Eukaryota</taxon>
        <taxon>Fungi</taxon>
        <taxon>Dikarya</taxon>
        <taxon>Basidiomycota</taxon>
        <taxon>Agaricomycotina</taxon>
        <taxon>Agaricomycetes</taxon>
        <taxon>Agaricomycetidae</taxon>
        <taxon>Agaricales</taxon>
        <taxon>Pleurotineae</taxon>
        <taxon>Stephanosporaceae</taxon>
        <taxon>Cristinia</taxon>
    </lineage>
</organism>
<comment type="caution">
    <text evidence="4">The sequence shown here is derived from an EMBL/GenBank/DDBJ whole genome shotgun (WGS) entry which is preliminary data.</text>
</comment>
<feature type="region of interest" description="Disordered" evidence="1">
    <location>
        <begin position="302"/>
        <end position="336"/>
    </location>
</feature>
<feature type="transmembrane region" description="Helical" evidence="2">
    <location>
        <begin position="60"/>
        <end position="82"/>
    </location>
</feature>
<keyword evidence="2" id="KW-1133">Transmembrane helix</keyword>
<feature type="transmembrane region" description="Helical" evidence="2">
    <location>
        <begin position="218"/>
        <end position="239"/>
    </location>
</feature>
<feature type="transmembrane region" description="Helical" evidence="2">
    <location>
        <begin position="175"/>
        <end position="197"/>
    </location>
</feature>
<evidence type="ECO:0000256" key="1">
    <source>
        <dbReference type="SAM" id="MobiDB-lite"/>
    </source>
</evidence>
<feature type="domain" description="DUF6533" evidence="3">
    <location>
        <begin position="27"/>
        <end position="71"/>
    </location>
</feature>